<accession>A0A7D7QNK3</accession>
<dbReference type="AlphaFoldDB" id="A0A7D7QNK3"/>
<evidence type="ECO:0000313" key="1">
    <source>
        <dbReference type="EMBL" id="QMS91764.1"/>
    </source>
</evidence>
<proteinExistence type="predicted"/>
<protein>
    <submittedName>
        <fullName evidence="1">Uncharacterized protein</fullName>
    </submittedName>
</protein>
<sequence>MQLLKYPLTARNLLLTQNSNNLEITFEGVVHEKVILQNFALEKLDNLSAVGKILFNEPITISDSFDILKANSIQSTIFNKNTVTFLDDLKNNVNGFDNLADVINGQG</sequence>
<name>A0A7D7QNK3_9NOSO</name>
<organism evidence="1 2">
    <name type="scientific">Nostoc edaphicum CCNP1411</name>
    <dbReference type="NCBI Taxonomy" id="1472755"/>
    <lineage>
        <taxon>Bacteria</taxon>
        <taxon>Bacillati</taxon>
        <taxon>Cyanobacteriota</taxon>
        <taxon>Cyanophyceae</taxon>
        <taxon>Nostocales</taxon>
        <taxon>Nostocaceae</taxon>
        <taxon>Nostoc</taxon>
    </lineage>
</organism>
<dbReference type="Proteomes" id="UP000514713">
    <property type="component" value="Chromosome"/>
</dbReference>
<evidence type="ECO:0000313" key="2">
    <source>
        <dbReference type="Proteomes" id="UP000514713"/>
    </source>
</evidence>
<keyword evidence="2" id="KW-1185">Reference proteome</keyword>
<dbReference type="RefSeq" id="WP_181929336.1">
    <property type="nucleotide sequence ID" value="NZ_CP054698.1"/>
</dbReference>
<dbReference type="EMBL" id="CP054698">
    <property type="protein sequence ID" value="QMS91764.1"/>
    <property type="molecule type" value="Genomic_DNA"/>
</dbReference>
<dbReference type="KEGG" id="ned:HUN01_30760"/>
<reference evidence="2" key="1">
    <citation type="submission" date="2020-06" db="EMBL/GenBank/DDBJ databases">
        <title>Nostoc edaphicum CCNP1411 genome.</title>
        <authorList>
            <person name="Fidor A."/>
            <person name="Grabski M."/>
            <person name="Gawor J."/>
            <person name="Gromadka R."/>
            <person name="Wegrzyn G."/>
            <person name="Mazur-Marzec H."/>
        </authorList>
    </citation>
    <scope>NUCLEOTIDE SEQUENCE [LARGE SCALE GENOMIC DNA]</scope>
    <source>
        <strain evidence="2">CCNP1411</strain>
    </source>
</reference>
<gene>
    <name evidence="1" type="ORF">HUN01_30760</name>
</gene>